<dbReference type="SUPFAM" id="SSF51735">
    <property type="entry name" value="NAD(P)-binding Rossmann-fold domains"/>
    <property type="match status" value="1"/>
</dbReference>
<dbReference type="Gene3D" id="3.30.360.10">
    <property type="entry name" value="Dihydrodipicolinate Reductase, domain 2"/>
    <property type="match status" value="1"/>
</dbReference>
<evidence type="ECO:0000256" key="2">
    <source>
        <dbReference type="ARBA" id="ARBA00023002"/>
    </source>
</evidence>
<evidence type="ECO:0008006" key="7">
    <source>
        <dbReference type="Google" id="ProtNLM"/>
    </source>
</evidence>
<accession>A0AAN7TFN3</accession>
<dbReference type="EMBL" id="JAVRRL010000036">
    <property type="protein sequence ID" value="KAK5111745.1"/>
    <property type="molecule type" value="Genomic_DNA"/>
</dbReference>
<dbReference type="Gene3D" id="3.40.50.720">
    <property type="entry name" value="NAD(P)-binding Rossmann-like Domain"/>
    <property type="match status" value="1"/>
</dbReference>
<dbReference type="PANTHER" id="PTHR43708:SF5">
    <property type="entry name" value="CONSERVED EXPRESSED OXIDOREDUCTASE (EUROFUNG)-RELATED"/>
    <property type="match status" value="1"/>
</dbReference>
<evidence type="ECO:0000313" key="6">
    <source>
        <dbReference type="Proteomes" id="UP001310890"/>
    </source>
</evidence>
<comment type="caution">
    <text evidence="5">The sequence shown here is derived from an EMBL/GenBank/DDBJ whole genome shotgun (WGS) entry which is preliminary data.</text>
</comment>
<evidence type="ECO:0000313" key="5">
    <source>
        <dbReference type="EMBL" id="KAK5111745.1"/>
    </source>
</evidence>
<dbReference type="Proteomes" id="UP001310890">
    <property type="component" value="Unassembled WGS sequence"/>
</dbReference>
<evidence type="ECO:0000256" key="1">
    <source>
        <dbReference type="ARBA" id="ARBA00010928"/>
    </source>
</evidence>
<dbReference type="AlphaFoldDB" id="A0AAN7TFN3"/>
<dbReference type="InterPro" id="IPR000683">
    <property type="entry name" value="Gfo/Idh/MocA-like_OxRdtase_N"/>
</dbReference>
<evidence type="ECO:0000259" key="3">
    <source>
        <dbReference type="Pfam" id="PF01408"/>
    </source>
</evidence>
<comment type="similarity">
    <text evidence="1">Belongs to the Gfo/Idh/MocA family.</text>
</comment>
<dbReference type="InterPro" id="IPR036291">
    <property type="entry name" value="NAD(P)-bd_dom_sf"/>
</dbReference>
<dbReference type="PANTHER" id="PTHR43708">
    <property type="entry name" value="CONSERVED EXPRESSED OXIDOREDUCTASE (EUROFUNG)"/>
    <property type="match status" value="1"/>
</dbReference>
<dbReference type="SUPFAM" id="SSF55347">
    <property type="entry name" value="Glyceraldehyde-3-phosphate dehydrogenase-like, C-terminal domain"/>
    <property type="match status" value="1"/>
</dbReference>
<dbReference type="InterPro" id="IPR004104">
    <property type="entry name" value="Gfo/Idh/MocA-like_OxRdtase_C"/>
</dbReference>
<reference evidence="5" key="1">
    <citation type="submission" date="2023-08" db="EMBL/GenBank/DDBJ databases">
        <title>Black Yeasts Isolated from many extreme environments.</title>
        <authorList>
            <person name="Coleine C."/>
            <person name="Stajich J.E."/>
            <person name="Selbmann L."/>
        </authorList>
    </citation>
    <scope>NUCLEOTIDE SEQUENCE</scope>
    <source>
        <strain evidence="5">CCFEE 5401</strain>
    </source>
</reference>
<evidence type="ECO:0000259" key="4">
    <source>
        <dbReference type="Pfam" id="PF02894"/>
    </source>
</evidence>
<dbReference type="GO" id="GO:0016491">
    <property type="term" value="F:oxidoreductase activity"/>
    <property type="evidence" value="ECO:0007669"/>
    <property type="project" value="UniProtKB-KW"/>
</dbReference>
<proteinExistence type="inferred from homology"/>
<dbReference type="Pfam" id="PF01408">
    <property type="entry name" value="GFO_IDH_MocA"/>
    <property type="match status" value="1"/>
</dbReference>
<gene>
    <name evidence="5" type="ORF">LTR62_004665</name>
</gene>
<feature type="domain" description="Gfo/Idh/MocA-like oxidoreductase N-terminal" evidence="3">
    <location>
        <begin position="5"/>
        <end position="129"/>
    </location>
</feature>
<protein>
    <recommendedName>
        <fullName evidence="7">Oxidoreductase</fullName>
    </recommendedName>
</protein>
<dbReference type="Pfam" id="PF02894">
    <property type="entry name" value="GFO_IDH_MocA_C"/>
    <property type="match status" value="1"/>
</dbReference>
<dbReference type="GO" id="GO:0000166">
    <property type="term" value="F:nucleotide binding"/>
    <property type="evidence" value="ECO:0007669"/>
    <property type="project" value="InterPro"/>
</dbReference>
<sequence>MAPTIKVGLMGYGFSTKCFHLPYILPNPDLEVYAFLQRKEAPKDTTEEGVHCTIDYPKAKHYRTADEFFGDKEIDLVCVCTAVASHAEYAEKALQAGKHVVVEKPFTQSVAEADRLIELAKKSGKILTVFQNRRYDSDFRTLKKLVDAKAFGPITDFSNHYDTDNPPWLRPNPNPGPGDGLLFGLGTHSLDQTLLLFGPPKSIWATTRALKLESKANDTFIVQLQYGGEQKDLLVSVRTTIISPVPMHKMPKYSIRGREGAFFKTGEDSQVDHFYGGIKVTDAEFGVEPENFHGYLCTTDQSPMGKHDGQWKSEKGSYRDYYVDVVSAIKGGEVKVKAEEARMGLRVIELAVESDRTGKTVEYSA</sequence>
<organism evidence="5 6">
    <name type="scientific">Meristemomyces frigidus</name>
    <dbReference type="NCBI Taxonomy" id="1508187"/>
    <lineage>
        <taxon>Eukaryota</taxon>
        <taxon>Fungi</taxon>
        <taxon>Dikarya</taxon>
        <taxon>Ascomycota</taxon>
        <taxon>Pezizomycotina</taxon>
        <taxon>Dothideomycetes</taxon>
        <taxon>Dothideomycetidae</taxon>
        <taxon>Mycosphaerellales</taxon>
        <taxon>Teratosphaeriaceae</taxon>
        <taxon>Meristemomyces</taxon>
    </lineage>
</organism>
<keyword evidence="2" id="KW-0560">Oxidoreductase</keyword>
<feature type="domain" description="Gfo/Idh/MocA-like oxidoreductase C-terminal" evidence="4">
    <location>
        <begin position="143"/>
        <end position="362"/>
    </location>
</feature>
<name>A0AAN7TFN3_9PEZI</name>
<dbReference type="InterPro" id="IPR051317">
    <property type="entry name" value="Gfo/Idh/MocA_oxidoreduct"/>
</dbReference>